<evidence type="ECO:0000256" key="1">
    <source>
        <dbReference type="SAM" id="MobiDB-lite"/>
    </source>
</evidence>
<organism evidence="2 3">
    <name type="scientific">Babesia ovata</name>
    <dbReference type="NCBI Taxonomy" id="189622"/>
    <lineage>
        <taxon>Eukaryota</taxon>
        <taxon>Sar</taxon>
        <taxon>Alveolata</taxon>
        <taxon>Apicomplexa</taxon>
        <taxon>Aconoidasida</taxon>
        <taxon>Piroplasmida</taxon>
        <taxon>Babesiidae</taxon>
        <taxon>Babesia</taxon>
    </lineage>
</organism>
<accession>A0A2H6KH66</accession>
<evidence type="ECO:0000313" key="2">
    <source>
        <dbReference type="EMBL" id="GBE62326.1"/>
    </source>
</evidence>
<name>A0A2H6KH66_9APIC</name>
<dbReference type="RefSeq" id="XP_028868569.1">
    <property type="nucleotide sequence ID" value="XM_029012736.1"/>
</dbReference>
<reference evidence="2 3" key="1">
    <citation type="journal article" date="2017" name="BMC Genomics">
        <title>Whole-genome assembly of Babesia ovata and comparative genomics between closely related pathogens.</title>
        <authorList>
            <person name="Yamagishi J."/>
            <person name="Asada M."/>
            <person name="Hakimi H."/>
            <person name="Tanaka T.Q."/>
            <person name="Sugimoto C."/>
            <person name="Kawazu S."/>
        </authorList>
    </citation>
    <scope>NUCLEOTIDE SEQUENCE [LARGE SCALE GENOMIC DNA]</scope>
    <source>
        <strain evidence="2 3">Miyake</strain>
    </source>
</reference>
<feature type="compositionally biased region" description="Polar residues" evidence="1">
    <location>
        <begin position="560"/>
        <end position="581"/>
    </location>
</feature>
<feature type="compositionally biased region" description="Acidic residues" evidence="1">
    <location>
        <begin position="583"/>
        <end position="594"/>
    </location>
</feature>
<keyword evidence="3" id="KW-1185">Reference proteome</keyword>
<dbReference type="VEuPathDB" id="PiroplasmaDB:BOVATA_038190"/>
<gene>
    <name evidence="2" type="ORF">BOVATA_038190</name>
</gene>
<dbReference type="OrthoDB" id="365132at2759"/>
<evidence type="ECO:0000313" key="3">
    <source>
        <dbReference type="Proteomes" id="UP000236319"/>
    </source>
</evidence>
<feature type="compositionally biased region" description="Polar residues" evidence="1">
    <location>
        <begin position="595"/>
        <end position="605"/>
    </location>
</feature>
<comment type="caution">
    <text evidence="2">The sequence shown here is derived from an EMBL/GenBank/DDBJ whole genome shotgun (WGS) entry which is preliminary data.</text>
</comment>
<proteinExistence type="predicted"/>
<sequence>MARPESVLAMHKSYFCLHYLHDVKLAIDVALEHLKHCADTDLILTVLMEFLANHKSQAQPLELNTVRGVFVELLKSRNIVGLHRILVRHQYEHLMRQLNYRRVSDRRLEILPSKALGVGPYRIHAVRRRVSRHRANLSISRITLVQRSLESIERKRYAVVRSPKQYSVNRPTKRSCHGNADTLEKEFQRNLIDCFGDKALMYYRCDMVHGPRMCKGGDYAPSVAGTDVPASGRSSNSESDGCCARGVHDRQDTFTKRLKSYHGCLCVPIPTSSRQLCVSADRSSAMFWWRRHYTMIKRKIFQVCNMLFININVPFIAVDLLSRFFQNVVATTGAGVRRCMRFLFNLVDTGSTADTHFDDQRVSEDDATMLFMVAANCLEIALNYHNGCARFDIFSLFYFLLFVDSIFSNVSYEECMDACVPSLMRAIDGGALLKQQLNGGRHYLRRSLKYHHGLFKRELAHLAREIKKNRILQVVNFQIVNCLEQLLLLSHGIFGLNLTLKVAPILFDVTQKTNRTYNLNVDRYEPNEGANSSRSGRMGFSGPREDGSCYNRVHSVRTNISAKPNCGPSGTLSTHRSTSDQLDMYEVDTNDSDDSWSSVPHSRTVSEPEPGPSQEESEFANSLVTESTELSILLLQMLSCSKYIEILGGNSMFASPGCGVDMATLMAGMCLHFVLDVYVMLTDDLISKALRACHLRITPVEGDAAGATYLEAFQRCMGCNYRLLAENNCALYFLVIELDWIFHKEGLYSSTEYGRHLKLMGSVLQLTSVFDRDSLEDAFEAHYRLYSQIAVMMFGGSHVEPHTSLCVEAFKERVASWSTFDEVTVRCVRPEDEMSINEDIMDIYYSDLRTPRACFNPYKSIFTPKYFALAKDLVYRVKAALLLYYIRNRRTSAR</sequence>
<dbReference type="GeneID" id="39876096"/>
<feature type="region of interest" description="Disordered" evidence="1">
    <location>
        <begin position="522"/>
        <end position="544"/>
    </location>
</feature>
<dbReference type="Proteomes" id="UP000236319">
    <property type="component" value="Unassembled WGS sequence"/>
</dbReference>
<dbReference type="AlphaFoldDB" id="A0A2H6KH66"/>
<feature type="region of interest" description="Disordered" evidence="1">
    <location>
        <begin position="560"/>
        <end position="621"/>
    </location>
</feature>
<protein>
    <submittedName>
        <fullName evidence="2">Anaphase-promoting complex subunit CDC26, putative</fullName>
    </submittedName>
</protein>
<dbReference type="EMBL" id="BDSA01000004">
    <property type="protein sequence ID" value="GBE62326.1"/>
    <property type="molecule type" value="Genomic_DNA"/>
</dbReference>